<comment type="similarity">
    <text evidence="1">Belongs to the mab-21 family.</text>
</comment>
<reference evidence="3" key="2">
    <citation type="submission" date="2024-01" db="EMBL/GenBank/DDBJ databases">
        <authorList>
            <person name="He J."/>
            <person name="Wang M."/>
            <person name="Zheng J."/>
            <person name="Liu Z."/>
        </authorList>
    </citation>
    <scope>NUCLEOTIDE SEQUENCE</scope>
    <source>
        <strain evidence="3">ZL_2023a</strain>
        <tissue evidence="3">Muscle</tissue>
    </source>
</reference>
<dbReference type="EMBL" id="JARKIK010000044">
    <property type="protein sequence ID" value="KAK8736601.1"/>
    <property type="molecule type" value="Genomic_DNA"/>
</dbReference>
<dbReference type="EMBL" id="JARKIK010000044">
    <property type="protein sequence ID" value="KAK8736598.1"/>
    <property type="molecule type" value="Genomic_DNA"/>
</dbReference>
<organism evidence="3 4">
    <name type="scientific">Cherax quadricarinatus</name>
    <name type="common">Australian red claw crayfish</name>
    <dbReference type="NCBI Taxonomy" id="27406"/>
    <lineage>
        <taxon>Eukaryota</taxon>
        <taxon>Metazoa</taxon>
        <taxon>Ecdysozoa</taxon>
        <taxon>Arthropoda</taxon>
        <taxon>Crustacea</taxon>
        <taxon>Multicrustacea</taxon>
        <taxon>Malacostraca</taxon>
        <taxon>Eumalacostraca</taxon>
        <taxon>Eucarida</taxon>
        <taxon>Decapoda</taxon>
        <taxon>Pleocyemata</taxon>
        <taxon>Astacidea</taxon>
        <taxon>Parastacoidea</taxon>
        <taxon>Parastacidae</taxon>
        <taxon>Cherax</taxon>
    </lineage>
</organism>
<evidence type="ECO:0000313" key="3">
    <source>
        <dbReference type="EMBL" id="KAK8736603.1"/>
    </source>
</evidence>
<dbReference type="EMBL" id="JARKIK010000044">
    <property type="protein sequence ID" value="KAK8736608.1"/>
    <property type="molecule type" value="Genomic_DNA"/>
</dbReference>
<keyword evidence="4" id="KW-1185">Reference proteome</keyword>
<dbReference type="Proteomes" id="UP001445076">
    <property type="component" value="Unassembled WGS sequence"/>
</dbReference>
<dbReference type="EMBL" id="JARKIK010000044">
    <property type="protein sequence ID" value="KAK8736596.1"/>
    <property type="molecule type" value="Genomic_DNA"/>
</dbReference>
<dbReference type="EMBL" id="JARKIK010000044">
    <property type="protein sequence ID" value="KAK8736602.1"/>
    <property type="molecule type" value="Genomic_DNA"/>
</dbReference>
<name>A0AAW0WW83_CHEQU</name>
<proteinExistence type="inferred from homology"/>
<dbReference type="EMBL" id="JARKIK010000044">
    <property type="protein sequence ID" value="KAK8736600.1"/>
    <property type="molecule type" value="Genomic_DNA"/>
</dbReference>
<accession>A0AAW0WW83</accession>
<sequence length="347" mass="39974">MAEDKIVGQILAKLDTKKPQIKQNAKVVEDVIKALNRQFEESNVLTKAHFMHGGSAFESLSINDDTDFDIIMVLPIPYVAEKFDAVPDANNFFSLKWKIAEKMPRDSQGYLDAATLQKQIFQELKTCMSKVRVDGVKRIDYKPQLAAFTLTITTTTGSTISVDLVPQIAVKSWGPYLVPLHQLPRQLQDYVTTLESNGTPIYFFSPAAPGNFENKHRLCNIAFSMLEKDFLKKNIDIRDMVRLVKLVGVVLEWPQKYGLKAFHIKRLALKFSDQLKQKSKWDGYRFLLERLRSELQQNKVLYGFFIRNQVIYNKKPDIVEKFCKDISEVYFWTPSVVKDKVQQYIGC</sequence>
<feature type="domain" description="Mab-21-like nucleotidyltransferase" evidence="2">
    <location>
        <begin position="57"/>
        <end position="232"/>
    </location>
</feature>
<dbReference type="Gene3D" id="3.30.460.90">
    <property type="match status" value="1"/>
</dbReference>
<evidence type="ECO:0000313" key="4">
    <source>
        <dbReference type="Proteomes" id="UP001445076"/>
    </source>
</evidence>
<dbReference type="PANTHER" id="PTHR10656">
    <property type="entry name" value="CELL FATE DETERMINING PROTEIN MAB21-RELATED"/>
    <property type="match status" value="1"/>
</dbReference>
<dbReference type="EMBL" id="JARKIK010000044">
    <property type="protein sequence ID" value="KAK8736609.1"/>
    <property type="molecule type" value="Genomic_DNA"/>
</dbReference>
<dbReference type="EMBL" id="JARKIK010000044">
    <property type="protein sequence ID" value="KAK8736603.1"/>
    <property type="molecule type" value="Genomic_DNA"/>
</dbReference>
<dbReference type="EMBL" id="JARKIK010000044">
    <property type="protein sequence ID" value="KAK8736610.1"/>
    <property type="molecule type" value="Genomic_DNA"/>
</dbReference>
<dbReference type="PANTHER" id="PTHR10656:SF42">
    <property type="entry name" value="CYCLIC GMP-AMP SYNTHASE-LIKE PROTEIN-RELATED"/>
    <property type="match status" value="1"/>
</dbReference>
<reference evidence="3 4" key="1">
    <citation type="journal article" date="2024" name="BMC Genomics">
        <title>Genome assembly of redclaw crayfish (Cherax quadricarinatus) provides insights into its immune adaptation and hypoxia tolerance.</title>
        <authorList>
            <person name="Liu Z."/>
            <person name="Zheng J."/>
            <person name="Li H."/>
            <person name="Fang K."/>
            <person name="Wang S."/>
            <person name="He J."/>
            <person name="Zhou D."/>
            <person name="Weng S."/>
            <person name="Chi M."/>
            <person name="Gu Z."/>
            <person name="He J."/>
            <person name="Li F."/>
            <person name="Wang M."/>
        </authorList>
    </citation>
    <scope>NUCLEOTIDE SEQUENCE [LARGE SCALE GENOMIC DNA]</scope>
    <source>
        <strain evidence="3">ZL_2023a</strain>
    </source>
</reference>
<dbReference type="InterPro" id="IPR046903">
    <property type="entry name" value="Mab-21-like_nuc_Trfase"/>
</dbReference>
<dbReference type="EMBL" id="JARKIK010000044">
    <property type="protein sequence ID" value="KAK8736597.1"/>
    <property type="molecule type" value="Genomic_DNA"/>
</dbReference>
<gene>
    <name evidence="3" type="ORF">OTU49_005087</name>
</gene>
<comment type="caution">
    <text evidence="3">The sequence shown here is derived from an EMBL/GenBank/DDBJ whole genome shotgun (WGS) entry which is preliminary data.</text>
</comment>
<dbReference type="EMBL" id="JARKIK010000044">
    <property type="protein sequence ID" value="KAK8736604.1"/>
    <property type="molecule type" value="Genomic_DNA"/>
</dbReference>
<dbReference type="EMBL" id="JARKIK010000044">
    <property type="protein sequence ID" value="KAK8736599.1"/>
    <property type="molecule type" value="Genomic_DNA"/>
</dbReference>
<evidence type="ECO:0000259" key="2">
    <source>
        <dbReference type="Pfam" id="PF03281"/>
    </source>
</evidence>
<dbReference type="EMBL" id="JARKIK010000044">
    <property type="protein sequence ID" value="KAK8736607.1"/>
    <property type="molecule type" value="Genomic_DNA"/>
</dbReference>
<dbReference type="EMBL" id="JARKIK010000044">
    <property type="protein sequence ID" value="KAK8736605.1"/>
    <property type="molecule type" value="Genomic_DNA"/>
</dbReference>
<protein>
    <recommendedName>
        <fullName evidence="2">Mab-21-like nucleotidyltransferase domain-containing protein</fullName>
    </recommendedName>
</protein>
<dbReference type="AlphaFoldDB" id="A0AAW0WW83"/>
<dbReference type="EMBL" id="JARKIK010000044">
    <property type="protein sequence ID" value="KAK8736595.1"/>
    <property type="molecule type" value="Genomic_DNA"/>
</dbReference>
<evidence type="ECO:0000256" key="1">
    <source>
        <dbReference type="ARBA" id="ARBA00008307"/>
    </source>
</evidence>
<dbReference type="Pfam" id="PF03281">
    <property type="entry name" value="Mab-21"/>
    <property type="match status" value="1"/>
</dbReference>
<dbReference type="EMBL" id="JARKIK010000044">
    <property type="protein sequence ID" value="KAK8736606.1"/>
    <property type="molecule type" value="Genomic_DNA"/>
</dbReference>